<evidence type="ECO:0000313" key="5">
    <source>
        <dbReference type="Proteomes" id="UP000092574"/>
    </source>
</evidence>
<dbReference type="InterPro" id="IPR004474">
    <property type="entry name" value="LytR_CpsA_psr"/>
</dbReference>
<keyword evidence="2" id="KW-0472">Membrane</keyword>
<feature type="transmembrane region" description="Helical" evidence="2">
    <location>
        <begin position="37"/>
        <end position="59"/>
    </location>
</feature>
<reference evidence="4" key="1">
    <citation type="submission" date="2017-04" db="EMBL/GenBank/DDBJ databases">
        <title>Complete Genome Sequences of Twelve Strains of a Stable Defined Moderately Diverse Mouse Microbiota 2 (sDMDMm2).</title>
        <authorList>
            <person name="Uchimura Y."/>
            <person name="Wyss M."/>
            <person name="Brugiroux S."/>
            <person name="Limenitakis J.P."/>
            <person name="Stecher B."/>
            <person name="McCoy K.D."/>
            <person name="Macpherson A.J."/>
        </authorList>
    </citation>
    <scope>NUCLEOTIDE SEQUENCE</scope>
    <source>
        <strain evidence="4">YL58</strain>
    </source>
</reference>
<dbReference type="Proteomes" id="UP000092574">
    <property type="component" value="Chromosome"/>
</dbReference>
<evidence type="ECO:0000259" key="3">
    <source>
        <dbReference type="Pfam" id="PF03816"/>
    </source>
</evidence>
<dbReference type="KEGG" id="byl:A4V09_19440"/>
<keyword evidence="2" id="KW-0812">Transmembrane</keyword>
<evidence type="ECO:0000256" key="1">
    <source>
        <dbReference type="ARBA" id="ARBA00006068"/>
    </source>
</evidence>
<name>A0A1C7IDQ7_9FIRM</name>
<gene>
    <name evidence="4" type="ORF">A4V09_19440</name>
</gene>
<proteinExistence type="inferred from homology"/>
<evidence type="ECO:0000256" key="2">
    <source>
        <dbReference type="SAM" id="Phobius"/>
    </source>
</evidence>
<dbReference type="Gene3D" id="3.40.630.190">
    <property type="entry name" value="LCP protein"/>
    <property type="match status" value="1"/>
</dbReference>
<keyword evidence="2" id="KW-1133">Transmembrane helix</keyword>
<dbReference type="AlphaFoldDB" id="A0A1C7IDQ7"/>
<accession>A0A1C7IDQ7</accession>
<dbReference type="OrthoDB" id="3172933at2"/>
<organism evidence="4 5">
    <name type="scientific">Blautia pseudococcoides</name>
    <dbReference type="NCBI Taxonomy" id="1796616"/>
    <lineage>
        <taxon>Bacteria</taxon>
        <taxon>Bacillati</taxon>
        <taxon>Bacillota</taxon>
        <taxon>Clostridia</taxon>
        <taxon>Lachnospirales</taxon>
        <taxon>Lachnospiraceae</taxon>
        <taxon>Blautia</taxon>
    </lineage>
</organism>
<dbReference type="EMBL" id="CP015405">
    <property type="protein sequence ID" value="ANU77725.1"/>
    <property type="molecule type" value="Genomic_DNA"/>
</dbReference>
<dbReference type="PANTHER" id="PTHR33392:SF6">
    <property type="entry name" value="POLYISOPRENYL-TEICHOIC ACID--PEPTIDOGLYCAN TEICHOIC ACID TRANSFERASE TAGU"/>
    <property type="match status" value="1"/>
</dbReference>
<sequence>MFFYNYRVKRRRRYHRHRRENFHRHHHKTGEKKGLKIFSIILGVLILILLSGIFFCFYMKSAGENSLMKNSEGKQPVIEEKEASSDKIREEEAGIVSRNGKKYRYNEKIINILCMGIDRSSDMTLQTEVSGESGQADTIFLLVLNPDKKSMQLIGISRDTMTEMKTYDYHGNYIGMSKNHLGLAFAFGNETQSGGELVSDAVSALFYGMPIHGYAAVNLNAIEKMNNSVGGVTVTLPEDCTLAGREYPEGAAVTLTGQEAESFIRYRNTEQEGSNNLRMGRQKQYALSFVNTAKNAVKQDIKLPVTLYQQLMEDMSTSIKMDEAVYLASLLPEISFDAEQIMMLEGTTKQADPYEEFYVDENALKDLIIETFYTEVE</sequence>
<comment type="similarity">
    <text evidence="1">Belongs to the LytR/CpsA/Psr (LCP) family.</text>
</comment>
<evidence type="ECO:0000313" key="4">
    <source>
        <dbReference type="EMBL" id="ANU77725.1"/>
    </source>
</evidence>
<dbReference type="InterPro" id="IPR050922">
    <property type="entry name" value="LytR/CpsA/Psr_CW_biosynth"/>
</dbReference>
<protein>
    <recommendedName>
        <fullName evidence="3">Cell envelope-related transcriptional attenuator domain-containing protein</fullName>
    </recommendedName>
</protein>
<dbReference type="Pfam" id="PF03816">
    <property type="entry name" value="LytR_cpsA_psr"/>
    <property type="match status" value="1"/>
</dbReference>
<keyword evidence="5" id="KW-1185">Reference proteome</keyword>
<dbReference type="STRING" id="1796616.A4V09_19440"/>
<feature type="domain" description="Cell envelope-related transcriptional attenuator" evidence="3">
    <location>
        <begin position="136"/>
        <end position="294"/>
    </location>
</feature>
<dbReference type="PANTHER" id="PTHR33392">
    <property type="entry name" value="POLYISOPRENYL-TEICHOIC ACID--PEPTIDOGLYCAN TEICHOIC ACID TRANSFERASE TAGU"/>
    <property type="match status" value="1"/>
</dbReference>